<reference evidence="2 3" key="1">
    <citation type="journal article" date="2019" name="Genome Biol. Evol.">
        <title>Insights into the evolution of the New World diploid cottons (Gossypium, subgenus Houzingenia) based on genome sequencing.</title>
        <authorList>
            <person name="Grover C.E."/>
            <person name="Arick M.A. 2nd"/>
            <person name="Thrash A."/>
            <person name="Conover J.L."/>
            <person name="Sanders W.S."/>
            <person name="Peterson D.G."/>
            <person name="Frelichowski J.E."/>
            <person name="Scheffler J.A."/>
            <person name="Scheffler B.E."/>
            <person name="Wendel J.F."/>
        </authorList>
    </citation>
    <scope>NUCLEOTIDE SEQUENCE [LARGE SCALE GENOMIC DNA]</scope>
    <source>
        <strain evidence="2">0</strain>
        <tissue evidence="2">Leaf</tissue>
    </source>
</reference>
<evidence type="ECO:0000313" key="3">
    <source>
        <dbReference type="Proteomes" id="UP000593560"/>
    </source>
</evidence>
<organism evidence="2 3">
    <name type="scientific">Gossypium harknessii</name>
    <dbReference type="NCBI Taxonomy" id="34285"/>
    <lineage>
        <taxon>Eukaryota</taxon>
        <taxon>Viridiplantae</taxon>
        <taxon>Streptophyta</taxon>
        <taxon>Embryophyta</taxon>
        <taxon>Tracheophyta</taxon>
        <taxon>Spermatophyta</taxon>
        <taxon>Magnoliopsida</taxon>
        <taxon>eudicotyledons</taxon>
        <taxon>Gunneridae</taxon>
        <taxon>Pentapetalae</taxon>
        <taxon>rosids</taxon>
        <taxon>malvids</taxon>
        <taxon>Malvales</taxon>
        <taxon>Malvaceae</taxon>
        <taxon>Malvoideae</taxon>
        <taxon>Gossypium</taxon>
    </lineage>
</organism>
<feature type="non-terminal residue" evidence="2">
    <location>
        <position position="171"/>
    </location>
</feature>
<dbReference type="PANTHER" id="PTHR35021">
    <property type="match status" value="1"/>
</dbReference>
<dbReference type="Proteomes" id="UP000593560">
    <property type="component" value="Unassembled WGS sequence"/>
</dbReference>
<name>A0A7J9H326_9ROSI</name>
<evidence type="ECO:0000259" key="1">
    <source>
        <dbReference type="Pfam" id="PF13966"/>
    </source>
</evidence>
<dbReference type="InterPro" id="IPR026960">
    <property type="entry name" value="RVT-Znf"/>
</dbReference>
<gene>
    <name evidence="2" type="ORF">Gohar_014319</name>
</gene>
<dbReference type="PANTHER" id="PTHR35021:SF8">
    <property type="entry name" value="FIBER PROTEIN FB17"/>
    <property type="match status" value="1"/>
</dbReference>
<dbReference type="EMBL" id="JABFAD010000007">
    <property type="protein sequence ID" value="MBA0804172.1"/>
    <property type="molecule type" value="Genomic_DNA"/>
</dbReference>
<proteinExistence type="predicted"/>
<dbReference type="OrthoDB" id="997798at2759"/>
<feature type="domain" description="Reverse transcriptase zinc-binding" evidence="1">
    <location>
        <begin position="105"/>
        <end position="170"/>
    </location>
</feature>
<comment type="caution">
    <text evidence="2">The sequence shown here is derived from an EMBL/GenBank/DDBJ whole genome shotgun (WGS) entry which is preliminary data.</text>
</comment>
<dbReference type="AlphaFoldDB" id="A0A7J9H326"/>
<sequence>YLESIAIQIEKDRGKTTDIFHIPTQVLLCAAIKEMKDFSVGDLDLGTLKKWSATLNYAKKYGFQVGFADNLLKKNLLAYFAIQCLPKSTGEDTSEPRHYNNGHTIFYKKLRQTNLPSKVKITIWRLFNNYIPTYCNLHYRRLRSSAVCPRCSDGTETIEHVFRDCIVVKEI</sequence>
<accession>A0A7J9H326</accession>
<keyword evidence="3" id="KW-1185">Reference proteome</keyword>
<protein>
    <recommendedName>
        <fullName evidence="1">Reverse transcriptase zinc-binding domain-containing protein</fullName>
    </recommendedName>
</protein>
<evidence type="ECO:0000313" key="2">
    <source>
        <dbReference type="EMBL" id="MBA0804172.1"/>
    </source>
</evidence>
<dbReference type="Pfam" id="PF13966">
    <property type="entry name" value="zf-RVT"/>
    <property type="match status" value="1"/>
</dbReference>